<reference evidence="2 3" key="1">
    <citation type="journal article" date="2021" name="Nat. Commun.">
        <title>Genetic determinants of endophytism in the Arabidopsis root mycobiome.</title>
        <authorList>
            <person name="Mesny F."/>
            <person name="Miyauchi S."/>
            <person name="Thiergart T."/>
            <person name="Pickel B."/>
            <person name="Atanasova L."/>
            <person name="Karlsson M."/>
            <person name="Huettel B."/>
            <person name="Barry K.W."/>
            <person name="Haridas S."/>
            <person name="Chen C."/>
            <person name="Bauer D."/>
            <person name="Andreopoulos W."/>
            <person name="Pangilinan J."/>
            <person name="LaButti K."/>
            <person name="Riley R."/>
            <person name="Lipzen A."/>
            <person name="Clum A."/>
            <person name="Drula E."/>
            <person name="Henrissat B."/>
            <person name="Kohler A."/>
            <person name="Grigoriev I.V."/>
            <person name="Martin F.M."/>
            <person name="Hacquard S."/>
        </authorList>
    </citation>
    <scope>NUCLEOTIDE SEQUENCE [LARGE SCALE GENOMIC DNA]</scope>
    <source>
        <strain evidence="2 3">MPI-CAGE-CH-0241</strain>
    </source>
</reference>
<dbReference type="OrthoDB" id="5429780at2759"/>
<dbReference type="EMBL" id="JAGPYM010000007">
    <property type="protein sequence ID" value="KAH6892297.1"/>
    <property type="molecule type" value="Genomic_DNA"/>
</dbReference>
<evidence type="ECO:0000256" key="1">
    <source>
        <dbReference type="SAM" id="MobiDB-lite"/>
    </source>
</evidence>
<accession>A0A9P8W7Y0</accession>
<feature type="compositionally biased region" description="Pro residues" evidence="1">
    <location>
        <begin position="7"/>
        <end position="20"/>
    </location>
</feature>
<protein>
    <submittedName>
        <fullName evidence="2">Uncharacterized protein</fullName>
    </submittedName>
</protein>
<feature type="compositionally biased region" description="Acidic residues" evidence="1">
    <location>
        <begin position="445"/>
        <end position="457"/>
    </location>
</feature>
<dbReference type="Proteomes" id="UP000777438">
    <property type="component" value="Unassembled WGS sequence"/>
</dbReference>
<feature type="region of interest" description="Disordered" evidence="1">
    <location>
        <begin position="1"/>
        <end position="23"/>
    </location>
</feature>
<feature type="region of interest" description="Disordered" evidence="1">
    <location>
        <begin position="428"/>
        <end position="457"/>
    </location>
</feature>
<keyword evidence="3" id="KW-1185">Reference proteome</keyword>
<gene>
    <name evidence="2" type="ORF">B0T10DRAFT_547088</name>
</gene>
<evidence type="ECO:0000313" key="2">
    <source>
        <dbReference type="EMBL" id="KAH6892297.1"/>
    </source>
</evidence>
<sequence length="457" mass="52169">MNSFAPADPPSPPPDYPPQDDPAEIVTFDADNIAKLVSEGTFWSSEHKDFVYLHKRRVQRYGDGEYKDIPLPPRPGPLKEKPRSFDDFVLIPKFMISTAALWSSGKHVGFAKMARAHILGAGKDAESDDDDDVWRATMTRCGINEGLQDVIMTPMCRIARRTRSCKFWLLDTVTARSKSLLQIREASHNRGWLNYKYGFDHEEEKDDRYFHGVPGMSPKTALDPEISAHRGDHTVLYQTGYETEFKSMFSDQGLITNLEPLMHPTRLSGDFHAANHAIYLHPHYQMAVTFAYFAKKRDPTQISVLLRIEIPNERLNELSFGTEQCIAYWPGTFWKSLVWNCRRCVKPKNELREAERATLVKGNICAVSDAVIAKLPTPAHMEQRMVLPALRGTNAVQYGFIGQQGVQFLCGFMCSVYPFTHASEKGVERACEKRDKRRRMQTQSEELEVIEEESEEE</sequence>
<comment type="caution">
    <text evidence="2">The sequence shown here is derived from an EMBL/GenBank/DDBJ whole genome shotgun (WGS) entry which is preliminary data.</text>
</comment>
<evidence type="ECO:0000313" key="3">
    <source>
        <dbReference type="Proteomes" id="UP000777438"/>
    </source>
</evidence>
<dbReference type="AlphaFoldDB" id="A0A9P8W7Y0"/>
<organism evidence="2 3">
    <name type="scientific">Thelonectria olida</name>
    <dbReference type="NCBI Taxonomy" id="1576542"/>
    <lineage>
        <taxon>Eukaryota</taxon>
        <taxon>Fungi</taxon>
        <taxon>Dikarya</taxon>
        <taxon>Ascomycota</taxon>
        <taxon>Pezizomycotina</taxon>
        <taxon>Sordariomycetes</taxon>
        <taxon>Hypocreomycetidae</taxon>
        <taxon>Hypocreales</taxon>
        <taxon>Nectriaceae</taxon>
        <taxon>Thelonectria</taxon>
    </lineage>
</organism>
<proteinExistence type="predicted"/>
<name>A0A9P8W7Y0_9HYPO</name>